<dbReference type="PANTHER" id="PTHR23419:SF8">
    <property type="entry name" value="FI09726P"/>
    <property type="match status" value="1"/>
</dbReference>
<evidence type="ECO:0000256" key="1">
    <source>
        <dbReference type="ARBA" id="ARBA00010169"/>
    </source>
</evidence>
<accession>A0ABY1QEY5</accession>
<name>A0ABY1QEY5_9SPHN</name>
<dbReference type="EMBL" id="FXUI01000004">
    <property type="protein sequence ID" value="SMP67215.1"/>
    <property type="molecule type" value="Genomic_DNA"/>
</dbReference>
<evidence type="ECO:0000313" key="2">
    <source>
        <dbReference type="EMBL" id="SMP67215.1"/>
    </source>
</evidence>
<reference evidence="2 3" key="1">
    <citation type="submission" date="2017-05" db="EMBL/GenBank/DDBJ databases">
        <authorList>
            <person name="Varghese N."/>
            <person name="Submissions S."/>
        </authorList>
    </citation>
    <scope>NUCLEOTIDE SEQUENCE [LARGE SCALE GENOMIC DNA]</scope>
    <source>
        <strain evidence="2 3">SM16</strain>
    </source>
</reference>
<dbReference type="RefSeq" id="WP_283405940.1">
    <property type="nucleotide sequence ID" value="NZ_FXUI01000004.1"/>
</dbReference>
<comment type="similarity">
    <text evidence="1">Belongs to the CutA family.</text>
</comment>
<protein>
    <submittedName>
        <fullName evidence="2">Divalent cation tolerance protein</fullName>
    </submittedName>
</protein>
<gene>
    <name evidence="2" type="ORF">SAMN06296065_104171</name>
</gene>
<dbReference type="PANTHER" id="PTHR23419">
    <property type="entry name" value="DIVALENT CATION TOLERANCE CUTA-RELATED"/>
    <property type="match status" value="1"/>
</dbReference>
<dbReference type="Gene3D" id="3.30.70.120">
    <property type="match status" value="1"/>
</dbReference>
<organism evidence="2 3">
    <name type="scientific">Novosphingobium panipatense</name>
    <dbReference type="NCBI Taxonomy" id="428991"/>
    <lineage>
        <taxon>Bacteria</taxon>
        <taxon>Pseudomonadati</taxon>
        <taxon>Pseudomonadota</taxon>
        <taxon>Alphaproteobacteria</taxon>
        <taxon>Sphingomonadales</taxon>
        <taxon>Sphingomonadaceae</taxon>
        <taxon>Novosphingobium</taxon>
    </lineage>
</organism>
<dbReference type="Proteomes" id="UP001157910">
    <property type="component" value="Unassembled WGS sequence"/>
</dbReference>
<proteinExistence type="inferred from homology"/>
<dbReference type="Pfam" id="PF03091">
    <property type="entry name" value="CutA1"/>
    <property type="match status" value="1"/>
</dbReference>
<evidence type="ECO:0000313" key="3">
    <source>
        <dbReference type="Proteomes" id="UP001157910"/>
    </source>
</evidence>
<sequence length="106" mass="11275">MKGALIWCPFPDETAALAAVDTLLHEGLVACGNLVPGMTSVFIWNGERCTAREVGALFKTTDDRLEEAITRLGQVHPYDEPAVFGWVCDGTAPATLSWLAGAVAKA</sequence>
<dbReference type="InterPro" id="IPR011322">
    <property type="entry name" value="N-reg_PII-like_a/b"/>
</dbReference>
<comment type="caution">
    <text evidence="2">The sequence shown here is derived from an EMBL/GenBank/DDBJ whole genome shotgun (WGS) entry which is preliminary data.</text>
</comment>
<dbReference type="InterPro" id="IPR015867">
    <property type="entry name" value="N-reg_PII/ATP_PRibTrfase_C"/>
</dbReference>
<dbReference type="InterPro" id="IPR004323">
    <property type="entry name" value="Ion_tolerance_CutA"/>
</dbReference>
<dbReference type="SUPFAM" id="SSF54913">
    <property type="entry name" value="GlnB-like"/>
    <property type="match status" value="1"/>
</dbReference>
<keyword evidence="3" id="KW-1185">Reference proteome</keyword>